<dbReference type="EC" id="2.3.-.-" evidence="2"/>
<evidence type="ECO:0000313" key="3">
    <source>
        <dbReference type="Proteomes" id="UP001596137"/>
    </source>
</evidence>
<sequence>MGFEFEGPLLDGVLVRLEPLGRRHVDELVVAVEEGREAYGFTWVPRASEVEGYVDGRLARAAAGELAPYAQVEKGSGRVVGVTAYCDPRLWPGRGELCAVEVGSTWLAASAQGTGVNLEAKFLLFRHVFESWGVARVDLQTDARNERSRGAIESVGARLEGVLRNWSRSRAPGEDGRLRDSAVYSIIADEWPDCRAMLEKRLARVLERRGAGAGRT</sequence>
<comment type="caution">
    <text evidence="2">The sequence shown here is derived from an EMBL/GenBank/DDBJ whole genome shotgun (WGS) entry which is preliminary data.</text>
</comment>
<gene>
    <name evidence="2" type="ORF">ACFP1K_13890</name>
</gene>
<evidence type="ECO:0000313" key="2">
    <source>
        <dbReference type="EMBL" id="MFC6082252.1"/>
    </source>
</evidence>
<dbReference type="SUPFAM" id="SSF55729">
    <property type="entry name" value="Acyl-CoA N-acyltransferases (Nat)"/>
    <property type="match status" value="1"/>
</dbReference>
<keyword evidence="2" id="KW-0808">Transferase</keyword>
<protein>
    <submittedName>
        <fullName evidence="2">GNAT family N-acetyltransferase</fullName>
        <ecNumber evidence="2">2.3.-.-</ecNumber>
    </submittedName>
</protein>
<dbReference type="Pfam" id="PF13302">
    <property type="entry name" value="Acetyltransf_3"/>
    <property type="match status" value="1"/>
</dbReference>
<dbReference type="Proteomes" id="UP001596137">
    <property type="component" value="Unassembled WGS sequence"/>
</dbReference>
<evidence type="ECO:0000259" key="1">
    <source>
        <dbReference type="Pfam" id="PF13302"/>
    </source>
</evidence>
<feature type="domain" description="N-acetyltransferase" evidence="1">
    <location>
        <begin position="16"/>
        <end position="158"/>
    </location>
</feature>
<organism evidence="2 3">
    <name type="scientific">Sphaerisporangium aureirubrum</name>
    <dbReference type="NCBI Taxonomy" id="1544736"/>
    <lineage>
        <taxon>Bacteria</taxon>
        <taxon>Bacillati</taxon>
        <taxon>Actinomycetota</taxon>
        <taxon>Actinomycetes</taxon>
        <taxon>Streptosporangiales</taxon>
        <taxon>Streptosporangiaceae</taxon>
        <taxon>Sphaerisporangium</taxon>
    </lineage>
</organism>
<reference evidence="3" key="1">
    <citation type="journal article" date="2019" name="Int. J. Syst. Evol. Microbiol.">
        <title>The Global Catalogue of Microorganisms (GCM) 10K type strain sequencing project: providing services to taxonomists for standard genome sequencing and annotation.</title>
        <authorList>
            <consortium name="The Broad Institute Genomics Platform"/>
            <consortium name="The Broad Institute Genome Sequencing Center for Infectious Disease"/>
            <person name="Wu L."/>
            <person name="Ma J."/>
        </authorList>
    </citation>
    <scope>NUCLEOTIDE SEQUENCE [LARGE SCALE GENOMIC DNA]</scope>
    <source>
        <strain evidence="3">JCM 30346</strain>
    </source>
</reference>
<name>A0ABW1NI93_9ACTN</name>
<dbReference type="PANTHER" id="PTHR43610:SF1">
    <property type="entry name" value="N-ACETYLTRANSFERASE DOMAIN-CONTAINING PROTEIN"/>
    <property type="match status" value="1"/>
</dbReference>
<keyword evidence="2" id="KW-0012">Acyltransferase</keyword>
<dbReference type="GO" id="GO:0016746">
    <property type="term" value="F:acyltransferase activity"/>
    <property type="evidence" value="ECO:0007669"/>
    <property type="project" value="UniProtKB-KW"/>
</dbReference>
<proteinExistence type="predicted"/>
<dbReference type="RefSeq" id="WP_380751876.1">
    <property type="nucleotide sequence ID" value="NZ_JBHSRF010000015.1"/>
</dbReference>
<dbReference type="Gene3D" id="3.40.630.30">
    <property type="match status" value="1"/>
</dbReference>
<keyword evidence="3" id="KW-1185">Reference proteome</keyword>
<dbReference type="InterPro" id="IPR016181">
    <property type="entry name" value="Acyl_CoA_acyltransferase"/>
</dbReference>
<dbReference type="PANTHER" id="PTHR43610">
    <property type="entry name" value="BLL6696 PROTEIN"/>
    <property type="match status" value="1"/>
</dbReference>
<dbReference type="InterPro" id="IPR000182">
    <property type="entry name" value="GNAT_dom"/>
</dbReference>
<accession>A0ABW1NI93</accession>
<dbReference type="EMBL" id="JBHSRF010000015">
    <property type="protein sequence ID" value="MFC6082252.1"/>
    <property type="molecule type" value="Genomic_DNA"/>
</dbReference>